<evidence type="ECO:0000313" key="1">
    <source>
        <dbReference type="EMBL" id="MFD2161246.1"/>
    </source>
</evidence>
<protein>
    <submittedName>
        <fullName evidence="1">Uncharacterized protein</fullName>
    </submittedName>
</protein>
<dbReference type="Proteomes" id="UP001597387">
    <property type="component" value="Unassembled WGS sequence"/>
</dbReference>
<comment type="caution">
    <text evidence="1">The sequence shown here is derived from an EMBL/GenBank/DDBJ whole genome shotgun (WGS) entry which is preliminary data.</text>
</comment>
<proteinExistence type="predicted"/>
<name>A0ABW4ZGT4_9SPHI</name>
<gene>
    <name evidence="1" type="ORF">ACFSJU_02520</name>
</gene>
<reference evidence="2" key="1">
    <citation type="journal article" date="2019" name="Int. J. Syst. Evol. Microbiol.">
        <title>The Global Catalogue of Microorganisms (GCM) 10K type strain sequencing project: providing services to taxonomists for standard genome sequencing and annotation.</title>
        <authorList>
            <consortium name="The Broad Institute Genomics Platform"/>
            <consortium name="The Broad Institute Genome Sequencing Center for Infectious Disease"/>
            <person name="Wu L."/>
            <person name="Ma J."/>
        </authorList>
    </citation>
    <scope>NUCLEOTIDE SEQUENCE [LARGE SCALE GENOMIC DNA]</scope>
    <source>
        <strain evidence="2">KCTC 42217</strain>
    </source>
</reference>
<sequence>MKNLCLIVLVLSVLTASSQKKQNYYIEAYSSNSKSIKGFVTELNDTSATLVYRGKTYNMCYCDLRKIKVFRQKKSPFYFYPSWVGLGFIAASPFQSNLSEGLKTAGIGAGIIVFCAAMDVSFKKATKKITIDSTTNLKASLQEYIFVPPPEWKK</sequence>
<keyword evidence="2" id="KW-1185">Reference proteome</keyword>
<evidence type="ECO:0000313" key="2">
    <source>
        <dbReference type="Proteomes" id="UP001597387"/>
    </source>
</evidence>
<dbReference type="RefSeq" id="WP_255899825.1">
    <property type="nucleotide sequence ID" value="NZ_JAFMZO010000001.1"/>
</dbReference>
<organism evidence="1 2">
    <name type="scientific">Paradesertivirga mongoliensis</name>
    <dbReference type="NCBI Taxonomy" id="2100740"/>
    <lineage>
        <taxon>Bacteria</taxon>
        <taxon>Pseudomonadati</taxon>
        <taxon>Bacteroidota</taxon>
        <taxon>Sphingobacteriia</taxon>
        <taxon>Sphingobacteriales</taxon>
        <taxon>Sphingobacteriaceae</taxon>
        <taxon>Paradesertivirga</taxon>
    </lineage>
</organism>
<dbReference type="EMBL" id="JBHUHZ010000001">
    <property type="protein sequence ID" value="MFD2161246.1"/>
    <property type="molecule type" value="Genomic_DNA"/>
</dbReference>
<accession>A0ABW4ZGT4</accession>